<dbReference type="Pfam" id="PF00743">
    <property type="entry name" value="FMO-like"/>
    <property type="match status" value="1"/>
</dbReference>
<evidence type="ECO:0000256" key="5">
    <source>
        <dbReference type="ARBA" id="ARBA00023002"/>
    </source>
</evidence>
<dbReference type="GO" id="GO:0004499">
    <property type="term" value="F:N,N-dimethylaniline monooxygenase activity"/>
    <property type="evidence" value="ECO:0007669"/>
    <property type="project" value="InterPro"/>
</dbReference>
<comment type="caution">
    <text evidence="6">The sequence shown here is derived from an EMBL/GenBank/DDBJ whole genome shotgun (WGS) entry which is preliminary data.</text>
</comment>
<dbReference type="InterPro" id="IPR020946">
    <property type="entry name" value="Flavin_mOase-like"/>
</dbReference>
<keyword evidence="4" id="KW-0274">FAD</keyword>
<evidence type="ECO:0000256" key="2">
    <source>
        <dbReference type="ARBA" id="ARBA00010139"/>
    </source>
</evidence>
<dbReference type="PANTHER" id="PTHR23023">
    <property type="entry name" value="DIMETHYLANILINE MONOOXYGENASE"/>
    <property type="match status" value="1"/>
</dbReference>
<evidence type="ECO:0000256" key="3">
    <source>
        <dbReference type="ARBA" id="ARBA00022630"/>
    </source>
</evidence>
<keyword evidence="7" id="KW-1185">Reference proteome</keyword>
<dbReference type="AlphaFoldDB" id="A0A1X1W1Y7"/>
<sequence length="232" mass="26967">MFDDGEKREFSHVILCTGYTADFSFLPELFRQRPLSKLFKLIFDTGDTSLLYIGFARPTISSIPLMTEFQCRYAFDVLAGELHLPDEKSMAAIAHRDALERDRFFNFRRRPPTLVSPFIYSRDLGRLTGIKPKYFRLFTKSPTSAIKAFLSPSGAPQMLLNDDDQRDAAVSRLWSRNDYQMTFLLPLVIFLSRASLYGRLIDWLTERRFRQDELKLQRFANSEPAQLAIRSQ</sequence>
<keyword evidence="5" id="KW-0560">Oxidoreductase</keyword>
<dbReference type="Proteomes" id="UP000193738">
    <property type="component" value="Unassembled WGS sequence"/>
</dbReference>
<organism evidence="6 7">
    <name type="scientific">Mycobacterium gastri</name>
    <dbReference type="NCBI Taxonomy" id="1777"/>
    <lineage>
        <taxon>Bacteria</taxon>
        <taxon>Bacillati</taxon>
        <taxon>Actinomycetota</taxon>
        <taxon>Actinomycetes</taxon>
        <taxon>Mycobacteriales</taxon>
        <taxon>Mycobacteriaceae</taxon>
        <taxon>Mycobacterium</taxon>
    </lineage>
</organism>
<evidence type="ECO:0000313" key="6">
    <source>
        <dbReference type="EMBL" id="ORV80407.1"/>
    </source>
</evidence>
<dbReference type="Gene3D" id="3.50.50.60">
    <property type="entry name" value="FAD/NAD(P)-binding domain"/>
    <property type="match status" value="2"/>
</dbReference>
<dbReference type="EMBL" id="LQOX01000004">
    <property type="protein sequence ID" value="ORV80407.1"/>
    <property type="molecule type" value="Genomic_DNA"/>
</dbReference>
<reference evidence="6 7" key="1">
    <citation type="submission" date="2016-01" db="EMBL/GenBank/DDBJ databases">
        <title>The new phylogeny of the genus Mycobacterium.</title>
        <authorList>
            <person name="Tarcisio F."/>
            <person name="Conor M."/>
            <person name="Antonella G."/>
            <person name="Elisabetta G."/>
            <person name="Giulia F.S."/>
            <person name="Sara T."/>
            <person name="Anna F."/>
            <person name="Clotilde B."/>
            <person name="Roberto B."/>
            <person name="Veronica D.S."/>
            <person name="Fabio R."/>
            <person name="Monica P."/>
            <person name="Olivier J."/>
            <person name="Enrico T."/>
            <person name="Nicola S."/>
        </authorList>
    </citation>
    <scope>NUCLEOTIDE SEQUENCE [LARGE SCALE GENOMIC DNA]</scope>
    <source>
        <strain evidence="6 7">DSM 43505</strain>
    </source>
</reference>
<comment type="similarity">
    <text evidence="1">Belongs to the FMO family.</text>
</comment>
<proteinExistence type="inferred from homology"/>
<evidence type="ECO:0000256" key="4">
    <source>
        <dbReference type="ARBA" id="ARBA00022827"/>
    </source>
</evidence>
<gene>
    <name evidence="6" type="ORF">AWC07_21360</name>
</gene>
<dbReference type="GO" id="GO:0050661">
    <property type="term" value="F:NADP binding"/>
    <property type="evidence" value="ECO:0007669"/>
    <property type="project" value="InterPro"/>
</dbReference>
<dbReference type="STRING" id="1777.AWC07_21360"/>
<protein>
    <recommendedName>
        <fullName evidence="8">Flavin-containing monooxygenase</fullName>
    </recommendedName>
</protein>
<evidence type="ECO:0008006" key="8">
    <source>
        <dbReference type="Google" id="ProtNLM"/>
    </source>
</evidence>
<keyword evidence="3" id="KW-0285">Flavoprotein</keyword>
<evidence type="ECO:0000313" key="7">
    <source>
        <dbReference type="Proteomes" id="UP000193738"/>
    </source>
</evidence>
<dbReference type="InterPro" id="IPR050346">
    <property type="entry name" value="FMO-like"/>
</dbReference>
<dbReference type="GO" id="GO:0050660">
    <property type="term" value="F:flavin adenine dinucleotide binding"/>
    <property type="evidence" value="ECO:0007669"/>
    <property type="project" value="InterPro"/>
</dbReference>
<name>A0A1X1W1Y7_MYCGS</name>
<evidence type="ECO:0000256" key="1">
    <source>
        <dbReference type="ARBA" id="ARBA00009183"/>
    </source>
</evidence>
<dbReference type="InterPro" id="IPR036188">
    <property type="entry name" value="FAD/NAD-bd_sf"/>
</dbReference>
<comment type="similarity">
    <text evidence="2">Belongs to the FAD-binding monooxygenase family.</text>
</comment>
<accession>A0A1X1W1Y7</accession>